<protein>
    <submittedName>
        <fullName evidence="2">Uncharacterized protein</fullName>
    </submittedName>
</protein>
<evidence type="ECO:0000256" key="1">
    <source>
        <dbReference type="SAM" id="MobiDB-lite"/>
    </source>
</evidence>
<keyword evidence="3" id="KW-1185">Reference proteome</keyword>
<evidence type="ECO:0000313" key="2">
    <source>
        <dbReference type="EMBL" id="CAH1389581.1"/>
    </source>
</evidence>
<proteinExistence type="predicted"/>
<sequence>MGARCNPTQPGTRGSPPTPGSPRDLFISCATITLPAYLIWTSLKINGHTCSHFPVNILTGRTCSSRKDILCAVLRNRFIIKFYKYGGVWNQSTPPVNRTVGQSRFDHRVSVARQIKHRQVHETNERQTAVRRLINGSISDKADLNAIRYNE</sequence>
<dbReference type="Proteomes" id="UP001152798">
    <property type="component" value="Chromosome 1"/>
</dbReference>
<dbReference type="EMBL" id="OV725077">
    <property type="protein sequence ID" value="CAH1389581.1"/>
    <property type="molecule type" value="Genomic_DNA"/>
</dbReference>
<organism evidence="2 3">
    <name type="scientific">Nezara viridula</name>
    <name type="common">Southern green stink bug</name>
    <name type="synonym">Cimex viridulus</name>
    <dbReference type="NCBI Taxonomy" id="85310"/>
    <lineage>
        <taxon>Eukaryota</taxon>
        <taxon>Metazoa</taxon>
        <taxon>Ecdysozoa</taxon>
        <taxon>Arthropoda</taxon>
        <taxon>Hexapoda</taxon>
        <taxon>Insecta</taxon>
        <taxon>Pterygota</taxon>
        <taxon>Neoptera</taxon>
        <taxon>Paraneoptera</taxon>
        <taxon>Hemiptera</taxon>
        <taxon>Heteroptera</taxon>
        <taxon>Panheteroptera</taxon>
        <taxon>Pentatomomorpha</taxon>
        <taxon>Pentatomoidea</taxon>
        <taxon>Pentatomidae</taxon>
        <taxon>Pentatominae</taxon>
        <taxon>Nezara</taxon>
    </lineage>
</organism>
<accession>A0A9P0GZU1</accession>
<reference evidence="2" key="1">
    <citation type="submission" date="2022-01" db="EMBL/GenBank/DDBJ databases">
        <authorList>
            <person name="King R."/>
        </authorList>
    </citation>
    <scope>NUCLEOTIDE SEQUENCE</scope>
</reference>
<feature type="region of interest" description="Disordered" evidence="1">
    <location>
        <begin position="1"/>
        <end position="21"/>
    </location>
</feature>
<dbReference type="AlphaFoldDB" id="A0A9P0GZU1"/>
<evidence type="ECO:0000313" key="3">
    <source>
        <dbReference type="Proteomes" id="UP001152798"/>
    </source>
</evidence>
<gene>
    <name evidence="2" type="ORF">NEZAVI_LOCUS967</name>
</gene>
<name>A0A9P0GZU1_NEZVI</name>